<reference evidence="1 2" key="1">
    <citation type="submission" date="2024-01" db="EMBL/GenBank/DDBJ databases">
        <title>The genomes of 5 underutilized Papilionoideae crops provide insights into root nodulation and disease resistanc.</title>
        <authorList>
            <person name="Jiang F."/>
        </authorList>
    </citation>
    <scope>NUCLEOTIDE SEQUENCE [LARGE SCALE GENOMIC DNA]</scope>
    <source>
        <strain evidence="1">LVBAO_FW01</strain>
        <tissue evidence="1">Leaves</tissue>
    </source>
</reference>
<protein>
    <submittedName>
        <fullName evidence="1">Uncharacterized protein</fullName>
    </submittedName>
</protein>
<keyword evidence="2" id="KW-1185">Reference proteome</keyword>
<dbReference type="AlphaFoldDB" id="A0AAN9MXR2"/>
<organism evidence="1 2">
    <name type="scientific">Canavalia gladiata</name>
    <name type="common">Sword bean</name>
    <name type="synonym">Dolichos gladiatus</name>
    <dbReference type="NCBI Taxonomy" id="3824"/>
    <lineage>
        <taxon>Eukaryota</taxon>
        <taxon>Viridiplantae</taxon>
        <taxon>Streptophyta</taxon>
        <taxon>Embryophyta</taxon>
        <taxon>Tracheophyta</taxon>
        <taxon>Spermatophyta</taxon>
        <taxon>Magnoliopsida</taxon>
        <taxon>eudicotyledons</taxon>
        <taxon>Gunneridae</taxon>
        <taxon>Pentapetalae</taxon>
        <taxon>rosids</taxon>
        <taxon>fabids</taxon>
        <taxon>Fabales</taxon>
        <taxon>Fabaceae</taxon>
        <taxon>Papilionoideae</taxon>
        <taxon>50 kb inversion clade</taxon>
        <taxon>NPAAA clade</taxon>
        <taxon>indigoferoid/millettioid clade</taxon>
        <taxon>Phaseoleae</taxon>
        <taxon>Canavalia</taxon>
    </lineage>
</organism>
<accession>A0AAN9MXR2</accession>
<dbReference type="EMBL" id="JAYMYQ010000001">
    <property type="protein sequence ID" value="KAK7360234.1"/>
    <property type="molecule type" value="Genomic_DNA"/>
</dbReference>
<comment type="caution">
    <text evidence="1">The sequence shown here is derived from an EMBL/GenBank/DDBJ whole genome shotgun (WGS) entry which is preliminary data.</text>
</comment>
<proteinExistence type="predicted"/>
<evidence type="ECO:0000313" key="1">
    <source>
        <dbReference type="EMBL" id="KAK7360234.1"/>
    </source>
</evidence>
<name>A0AAN9MXR2_CANGL</name>
<gene>
    <name evidence="1" type="ORF">VNO77_02217</name>
</gene>
<evidence type="ECO:0000313" key="2">
    <source>
        <dbReference type="Proteomes" id="UP001367508"/>
    </source>
</evidence>
<dbReference type="Proteomes" id="UP001367508">
    <property type="component" value="Unassembled WGS sequence"/>
</dbReference>
<sequence length="126" mass="14275">MEVRLTGLDPAPTYSPVQWETQGSRSLQLMGSCLNIINAQQTYQGNQCGDVYLQLTWLVTLYPRLSAGIRGVLLEFFGDETRSVLESEIPCNLLRRVPPETEFCEGVRELFQDSSFFSAFYQSVPQ</sequence>